<accession>A0A5N6NVG9</accession>
<dbReference type="EMBL" id="SZYD01000009">
    <property type="protein sequence ID" value="KAD5317697.1"/>
    <property type="molecule type" value="Genomic_DNA"/>
</dbReference>
<dbReference type="Proteomes" id="UP000326396">
    <property type="component" value="Linkage Group LG17"/>
</dbReference>
<keyword evidence="2" id="KW-1185">Reference proteome</keyword>
<dbReference type="AlphaFoldDB" id="A0A5N6NVG9"/>
<gene>
    <name evidence="1" type="ORF">E3N88_17643</name>
</gene>
<proteinExistence type="predicted"/>
<protein>
    <submittedName>
        <fullName evidence="1">Uncharacterized protein</fullName>
    </submittedName>
</protein>
<reference evidence="1 2" key="1">
    <citation type="submission" date="2019-05" db="EMBL/GenBank/DDBJ databases">
        <title>Mikania micrantha, genome provides insights into the molecular mechanism of rapid growth.</title>
        <authorList>
            <person name="Liu B."/>
        </authorList>
    </citation>
    <scope>NUCLEOTIDE SEQUENCE [LARGE SCALE GENOMIC DNA]</scope>
    <source>
        <strain evidence="1">NLD-2019</strain>
        <tissue evidence="1">Leaf</tissue>
    </source>
</reference>
<evidence type="ECO:0000313" key="1">
    <source>
        <dbReference type="EMBL" id="KAD5317697.1"/>
    </source>
</evidence>
<organism evidence="1 2">
    <name type="scientific">Mikania micrantha</name>
    <name type="common">bitter vine</name>
    <dbReference type="NCBI Taxonomy" id="192012"/>
    <lineage>
        <taxon>Eukaryota</taxon>
        <taxon>Viridiplantae</taxon>
        <taxon>Streptophyta</taxon>
        <taxon>Embryophyta</taxon>
        <taxon>Tracheophyta</taxon>
        <taxon>Spermatophyta</taxon>
        <taxon>Magnoliopsida</taxon>
        <taxon>eudicotyledons</taxon>
        <taxon>Gunneridae</taxon>
        <taxon>Pentapetalae</taxon>
        <taxon>asterids</taxon>
        <taxon>campanulids</taxon>
        <taxon>Asterales</taxon>
        <taxon>Asteraceae</taxon>
        <taxon>Asteroideae</taxon>
        <taxon>Heliantheae alliance</taxon>
        <taxon>Eupatorieae</taxon>
        <taxon>Mikania</taxon>
    </lineage>
</organism>
<comment type="caution">
    <text evidence="1">The sequence shown here is derived from an EMBL/GenBank/DDBJ whole genome shotgun (WGS) entry which is preliminary data.</text>
</comment>
<sequence length="211" mass="23390">MALSHDQWPCGFDMLLGLGQVSWTNNRLNWAITCYWTKVPKEADGSVKGRYSSRLMTVNEVHIRPGPPANEGPLRFQAANVDSRMKHGRMKTEGWRMRLGEVAIRQGLSAWCHSTVAGAIRRAIRPRRRRPRAAPAMVVLSGSEGYLINGSEGYMIIGSEGHLIGGFEGYHISDFEGYLISGSEWLLSMVANNGCLPAVKETTIIALNDQF</sequence>
<evidence type="ECO:0000313" key="2">
    <source>
        <dbReference type="Proteomes" id="UP000326396"/>
    </source>
</evidence>
<name>A0A5N6NVG9_9ASTR</name>